<comment type="similarity">
    <text evidence="9">Belongs to the monovalent cation:proton antiporter 2 (CPA2) transporter (TC 2.A.37) family. CHX (TC 2.A.37.4) subfamily.</text>
</comment>
<evidence type="ECO:0000256" key="5">
    <source>
        <dbReference type="ARBA" id="ARBA00022958"/>
    </source>
</evidence>
<dbReference type="GO" id="GO:0012505">
    <property type="term" value="C:endomembrane system"/>
    <property type="evidence" value="ECO:0007669"/>
    <property type="project" value="TreeGrafter"/>
</dbReference>
<comment type="subcellular location">
    <subcellularLocation>
        <location evidence="1">Membrane</location>
        <topology evidence="1">Multi-pass membrane protein</topology>
    </subcellularLocation>
</comment>
<evidence type="ECO:0000256" key="8">
    <source>
        <dbReference type="ARBA" id="ARBA00023136"/>
    </source>
</evidence>
<evidence type="ECO:0008006" key="16">
    <source>
        <dbReference type="Google" id="ProtNLM"/>
    </source>
</evidence>
<dbReference type="InterPro" id="IPR006153">
    <property type="entry name" value="Cation/H_exchanger_TM"/>
</dbReference>
<dbReference type="Proteomes" id="UP001141552">
    <property type="component" value="Unassembled WGS sequence"/>
</dbReference>
<dbReference type="GO" id="GO:0016020">
    <property type="term" value="C:membrane"/>
    <property type="evidence" value="ECO:0007669"/>
    <property type="project" value="UniProtKB-SubCell"/>
</dbReference>
<feature type="domain" description="Cation/H(+) antiporter C-terminal" evidence="13">
    <location>
        <begin position="594"/>
        <end position="737"/>
    </location>
</feature>
<keyword evidence="6 10" id="KW-1133">Transmembrane helix</keyword>
<dbReference type="InterPro" id="IPR057291">
    <property type="entry name" value="CHX17_2nd"/>
</dbReference>
<keyword evidence="4 10" id="KW-0812">Transmembrane</keyword>
<evidence type="ECO:0000313" key="15">
    <source>
        <dbReference type="Proteomes" id="UP001141552"/>
    </source>
</evidence>
<keyword evidence="7" id="KW-0406">Ion transport</keyword>
<organism evidence="14 15">
    <name type="scientific">Turnera subulata</name>
    <dbReference type="NCBI Taxonomy" id="218843"/>
    <lineage>
        <taxon>Eukaryota</taxon>
        <taxon>Viridiplantae</taxon>
        <taxon>Streptophyta</taxon>
        <taxon>Embryophyta</taxon>
        <taxon>Tracheophyta</taxon>
        <taxon>Spermatophyta</taxon>
        <taxon>Magnoliopsida</taxon>
        <taxon>eudicotyledons</taxon>
        <taxon>Gunneridae</taxon>
        <taxon>Pentapetalae</taxon>
        <taxon>rosids</taxon>
        <taxon>fabids</taxon>
        <taxon>Malpighiales</taxon>
        <taxon>Passifloraceae</taxon>
        <taxon>Turnera</taxon>
    </lineage>
</organism>
<reference evidence="14" key="2">
    <citation type="journal article" date="2023" name="Plants (Basel)">
        <title>Annotation of the Turnera subulata (Passifloraceae) Draft Genome Reveals the S-Locus Evolved after the Divergence of Turneroideae from Passifloroideae in a Stepwise Manner.</title>
        <authorList>
            <person name="Henning P.M."/>
            <person name="Roalson E.H."/>
            <person name="Mir W."/>
            <person name="McCubbin A.G."/>
            <person name="Shore J.S."/>
        </authorList>
    </citation>
    <scope>NUCLEOTIDE SEQUENCE</scope>
    <source>
        <strain evidence="14">F60SS</strain>
    </source>
</reference>
<dbReference type="AlphaFoldDB" id="A0A9Q0FHB4"/>
<feature type="transmembrane region" description="Helical" evidence="10">
    <location>
        <begin position="12"/>
        <end position="31"/>
    </location>
</feature>
<evidence type="ECO:0000256" key="3">
    <source>
        <dbReference type="ARBA" id="ARBA00022538"/>
    </source>
</evidence>
<feature type="transmembrane region" description="Helical" evidence="10">
    <location>
        <begin position="72"/>
        <end position="93"/>
    </location>
</feature>
<dbReference type="InterPro" id="IPR038770">
    <property type="entry name" value="Na+/solute_symporter_sf"/>
</dbReference>
<dbReference type="Pfam" id="PF00999">
    <property type="entry name" value="Na_H_Exchanger"/>
    <property type="match status" value="1"/>
</dbReference>
<dbReference type="GO" id="GO:0015297">
    <property type="term" value="F:antiporter activity"/>
    <property type="evidence" value="ECO:0007669"/>
    <property type="project" value="InterPro"/>
</dbReference>
<proteinExistence type="inferred from homology"/>
<dbReference type="Pfam" id="PF23259">
    <property type="entry name" value="CHX17_C"/>
    <property type="match status" value="1"/>
</dbReference>
<reference evidence="14" key="1">
    <citation type="submission" date="2022-02" db="EMBL/GenBank/DDBJ databases">
        <authorList>
            <person name="Henning P.M."/>
            <person name="McCubbin A.G."/>
            <person name="Shore J.S."/>
        </authorList>
    </citation>
    <scope>NUCLEOTIDE SEQUENCE</scope>
    <source>
        <strain evidence="14">F60SS</strain>
        <tissue evidence="14">Leaves</tissue>
    </source>
</reference>
<dbReference type="PANTHER" id="PTHR32468:SF96">
    <property type="entry name" value="CATION_H(+) ANTIPORTER 26-RELATED"/>
    <property type="match status" value="1"/>
</dbReference>
<dbReference type="EMBL" id="JAKUCV010005561">
    <property type="protein sequence ID" value="KAJ4830690.1"/>
    <property type="molecule type" value="Genomic_DNA"/>
</dbReference>
<dbReference type="Gene3D" id="1.20.1530.20">
    <property type="match status" value="1"/>
</dbReference>
<evidence type="ECO:0000256" key="1">
    <source>
        <dbReference type="ARBA" id="ARBA00004141"/>
    </source>
</evidence>
<evidence type="ECO:0000256" key="4">
    <source>
        <dbReference type="ARBA" id="ARBA00022692"/>
    </source>
</evidence>
<name>A0A9Q0FHB4_9ROSI</name>
<feature type="transmembrane region" description="Helical" evidence="10">
    <location>
        <begin position="215"/>
        <end position="236"/>
    </location>
</feature>
<keyword evidence="5" id="KW-0630">Potassium</keyword>
<feature type="transmembrane region" description="Helical" evidence="10">
    <location>
        <begin position="175"/>
        <end position="194"/>
    </location>
</feature>
<accession>A0A9Q0FHB4</accession>
<dbReference type="InterPro" id="IPR057290">
    <property type="entry name" value="CHX17_C"/>
</dbReference>
<evidence type="ECO:0000259" key="13">
    <source>
        <dbReference type="Pfam" id="PF23259"/>
    </source>
</evidence>
<dbReference type="OrthoDB" id="1868135at2759"/>
<keyword evidence="15" id="KW-1185">Reference proteome</keyword>
<dbReference type="GO" id="GO:0006813">
    <property type="term" value="P:potassium ion transport"/>
    <property type="evidence" value="ECO:0007669"/>
    <property type="project" value="UniProtKB-KW"/>
</dbReference>
<feature type="transmembrane region" description="Helical" evidence="10">
    <location>
        <begin position="105"/>
        <end position="129"/>
    </location>
</feature>
<evidence type="ECO:0000313" key="14">
    <source>
        <dbReference type="EMBL" id="KAJ4830690.1"/>
    </source>
</evidence>
<sequence>MEFRRGQDITKFTFLPVMLQIALLNIFRLTFQLILKPLGQPSFVPEILGGIVVCSPLLGKEFHEKILFGGRTILVTSVLEECGIMFLLFLLSVRLDMSIVKKCGGLAVVIGITTFVVPEALTLLISLFVREIIPLDNDLHLSLPVVSGHISSTSFHVISALLADLKLLNSELGRLALSSSMISGLFCWGIFVICNNLREVSRMETTLRDILLTQVWKIVIILFVVFTLRPVMFWMVKQTPDGKPLKESHVYWIIVMVLVCGLVGEFTGQHLYFGPVVLGLAAPPGPELASTLIEKIDCFLEAVLIPCYLINTGRVFNLHAMKIDHFVAVELLFFAAVLSKLTSIIVVSLYYRVPFMDSLTLGLIYNVKGFMDIQSFLHALQSKVISTEVFSILVLTSTVHSAIFTPLVRCIYSPSRRYVAYRRHTIQHSEPFSELRILACIHKQDDVHSIINILNATNPSRESPIAVYVLNLKESVAGTLPFFITHKLRRTSATKTKETDRIINAFFQFEQQNYSLLSVQCFTSIGVYQTMHDDICTMALEKMTSLVLIPFHILDSSSVRMVNKKVLEYASCSVGILIARGKLSRYIVPYQLKMNVCVVFIGGPDDREALAYGARMSALPGIKLTVLRLTPQEQGSYDFVETRRDLTMLNSFKYDNLESNIEYWDESISCGEGTAKLLGSMCNNFDLIMVGRRHDPHSPILMGLSEWSEIQELGVVGDLLAAPDMNYESSVLVIQQQASVVEEMIH</sequence>
<protein>
    <recommendedName>
        <fullName evidence="16">Cation/H+ exchanger domain-containing protein</fullName>
    </recommendedName>
</protein>
<dbReference type="Pfam" id="PF23256">
    <property type="entry name" value="CHX17_2nd"/>
    <property type="match status" value="1"/>
</dbReference>
<keyword evidence="8 10" id="KW-0472">Membrane</keyword>
<dbReference type="GO" id="GO:0006885">
    <property type="term" value="P:regulation of pH"/>
    <property type="evidence" value="ECO:0007669"/>
    <property type="project" value="TreeGrafter"/>
</dbReference>
<evidence type="ECO:0000259" key="12">
    <source>
        <dbReference type="Pfam" id="PF23256"/>
    </source>
</evidence>
<evidence type="ECO:0000256" key="10">
    <source>
        <dbReference type="SAM" id="Phobius"/>
    </source>
</evidence>
<dbReference type="PANTHER" id="PTHR32468">
    <property type="entry name" value="CATION/H + ANTIPORTER"/>
    <property type="match status" value="1"/>
</dbReference>
<keyword evidence="3" id="KW-0633">Potassium transport</keyword>
<evidence type="ECO:0000256" key="9">
    <source>
        <dbReference type="ARBA" id="ARBA00038341"/>
    </source>
</evidence>
<dbReference type="GO" id="GO:1902600">
    <property type="term" value="P:proton transmembrane transport"/>
    <property type="evidence" value="ECO:0007669"/>
    <property type="project" value="InterPro"/>
</dbReference>
<evidence type="ECO:0000256" key="6">
    <source>
        <dbReference type="ARBA" id="ARBA00022989"/>
    </source>
</evidence>
<comment type="caution">
    <text evidence="14">The sequence shown here is derived from an EMBL/GenBank/DDBJ whole genome shotgun (WGS) entry which is preliminary data.</text>
</comment>
<dbReference type="InterPro" id="IPR050794">
    <property type="entry name" value="CPA2_transporter"/>
</dbReference>
<evidence type="ECO:0000256" key="7">
    <source>
        <dbReference type="ARBA" id="ARBA00023065"/>
    </source>
</evidence>
<feature type="transmembrane region" description="Helical" evidence="10">
    <location>
        <begin position="331"/>
        <end position="351"/>
    </location>
</feature>
<evidence type="ECO:0000259" key="11">
    <source>
        <dbReference type="Pfam" id="PF00999"/>
    </source>
</evidence>
<feature type="transmembrane region" description="Helical" evidence="10">
    <location>
        <begin position="248"/>
        <end position="266"/>
    </location>
</feature>
<keyword evidence="2" id="KW-0813">Transport</keyword>
<feature type="domain" description="Cation/H+ exchanger transmembrane" evidence="11">
    <location>
        <begin position="30"/>
        <end position="408"/>
    </location>
</feature>
<feature type="domain" description="Cation/H(+) antiporter central" evidence="12">
    <location>
        <begin position="494"/>
        <end position="581"/>
    </location>
</feature>
<evidence type="ECO:0000256" key="2">
    <source>
        <dbReference type="ARBA" id="ARBA00022448"/>
    </source>
</evidence>
<gene>
    <name evidence="14" type="ORF">Tsubulata_028406</name>
</gene>